<dbReference type="InterPro" id="IPR007410">
    <property type="entry name" value="LpqE-like"/>
</dbReference>
<dbReference type="SUPFAM" id="SSF110087">
    <property type="entry name" value="DR1885-like metal-binding protein"/>
    <property type="match status" value="1"/>
</dbReference>
<protein>
    <submittedName>
        <fullName evidence="2">Copper chaperone PCu(A)C</fullName>
    </submittedName>
</protein>
<dbReference type="InterPro" id="IPR036182">
    <property type="entry name" value="PCuAC_sf"/>
</dbReference>
<dbReference type="EMBL" id="JBCGCU010000005">
    <property type="protein sequence ID" value="MEM0514965.1"/>
    <property type="molecule type" value="Genomic_DNA"/>
</dbReference>
<comment type="caution">
    <text evidence="2">The sequence shown here is derived from an EMBL/GenBank/DDBJ whole genome shotgun (WGS) entry which is preliminary data.</text>
</comment>
<evidence type="ECO:0000256" key="1">
    <source>
        <dbReference type="SAM" id="SignalP"/>
    </source>
</evidence>
<dbReference type="PANTHER" id="PTHR36302">
    <property type="entry name" value="BLR7088 PROTEIN"/>
    <property type="match status" value="1"/>
</dbReference>
<dbReference type="RefSeq" id="WP_342677231.1">
    <property type="nucleotide sequence ID" value="NZ_JBCGCU010000005.1"/>
</dbReference>
<feature type="chain" id="PRO_5047064108" evidence="1">
    <location>
        <begin position="24"/>
        <end position="160"/>
    </location>
</feature>
<keyword evidence="1" id="KW-0732">Signal</keyword>
<name>A0ABU9MUJ9_9GAMM</name>
<dbReference type="Pfam" id="PF04314">
    <property type="entry name" value="PCuAC"/>
    <property type="match status" value="1"/>
</dbReference>
<reference evidence="2 3" key="1">
    <citation type="submission" date="2024-03" db="EMBL/GenBank/DDBJ databases">
        <title>Pseudoalteromonas qingdaonensis sp. nov., isolated from the intestines of marine benthic organisms.</title>
        <authorList>
            <person name="Lin X."/>
            <person name="Fang S."/>
            <person name="Hu X."/>
        </authorList>
    </citation>
    <scope>NUCLEOTIDE SEQUENCE [LARGE SCALE GENOMIC DNA]</scope>
    <source>
        <strain evidence="2 3">YIC-827</strain>
    </source>
</reference>
<dbReference type="InterPro" id="IPR058248">
    <property type="entry name" value="Lxx211020-like"/>
</dbReference>
<sequence length="160" mass="17840">MLRIFNRALLAATALCACAFSYAQDGLMISDAKVRQFLPAASSSVGYFTLENHSERERTLKAVELESLGRVEIHTHEHSDGMMKMRKLDSLTIGANSRLVLQPGGLHLMLFSPQQALSVDQTLKMTLIFADGERLNAQARVFSLIEQKHDSGSEHQHHHN</sequence>
<dbReference type="PANTHER" id="PTHR36302:SF1">
    <property type="entry name" value="COPPER CHAPERONE PCU(A)C"/>
    <property type="match status" value="1"/>
</dbReference>
<evidence type="ECO:0000313" key="2">
    <source>
        <dbReference type="EMBL" id="MEM0514965.1"/>
    </source>
</evidence>
<evidence type="ECO:0000313" key="3">
    <source>
        <dbReference type="Proteomes" id="UP001447008"/>
    </source>
</evidence>
<dbReference type="Gene3D" id="2.60.40.1890">
    <property type="entry name" value="PCu(A)C copper chaperone"/>
    <property type="match status" value="1"/>
</dbReference>
<organism evidence="2 3">
    <name type="scientific">Pseudoalteromonas qingdaonensis</name>
    <dbReference type="NCBI Taxonomy" id="3131913"/>
    <lineage>
        <taxon>Bacteria</taxon>
        <taxon>Pseudomonadati</taxon>
        <taxon>Pseudomonadota</taxon>
        <taxon>Gammaproteobacteria</taxon>
        <taxon>Alteromonadales</taxon>
        <taxon>Pseudoalteromonadaceae</taxon>
        <taxon>Pseudoalteromonas</taxon>
    </lineage>
</organism>
<feature type="signal peptide" evidence="1">
    <location>
        <begin position="1"/>
        <end position="23"/>
    </location>
</feature>
<proteinExistence type="predicted"/>
<gene>
    <name evidence="2" type="ORF">WCN91_05920</name>
</gene>
<accession>A0ABU9MUJ9</accession>
<dbReference type="Proteomes" id="UP001447008">
    <property type="component" value="Unassembled WGS sequence"/>
</dbReference>
<dbReference type="PROSITE" id="PS51257">
    <property type="entry name" value="PROKAR_LIPOPROTEIN"/>
    <property type="match status" value="1"/>
</dbReference>
<keyword evidence="3" id="KW-1185">Reference proteome</keyword>